<sequence length="293" mass="31866">MHLPPLQSIVAFEAAARCGSFLAAADQLNLTPSAVSHRIKALEAWLGIRLFERGHRQIALTAEGLDYLAEVQSALGRIESASARMRGARKHELRLSVAPALGAKWFVGQLADYRSEHPEVSFVLSTASTLAPVAAGKSDLGVCYGEPPWPGLEAYELRRETVFPVCSPALAARLGTAADPAQLATLPLLRHPLLEWKPWFAAAGIDREEPVEGMVFEDAMMMLEAAAAGVGVALTVGLLARSYLAEGSLVRPFAHHAEGKGFYAVLRPEAYEQRWVRHFVRWLQARARSEVPG</sequence>
<dbReference type="InterPro" id="IPR005119">
    <property type="entry name" value="LysR_subst-bd"/>
</dbReference>
<protein>
    <submittedName>
        <fullName evidence="6">LysR family transcriptional regulator</fullName>
    </submittedName>
</protein>
<reference evidence="6 7" key="1">
    <citation type="submission" date="2017-06" db="EMBL/GenBank/DDBJ databases">
        <title>Azoarcus.</title>
        <authorList>
            <person name="Woo J.-H."/>
            <person name="Kim H.-S."/>
        </authorList>
    </citation>
    <scope>NUCLEOTIDE SEQUENCE [LARGE SCALE GENOMIC DNA]</scope>
    <source>
        <strain evidence="6 7">TSPY31</strain>
    </source>
</reference>
<keyword evidence="4" id="KW-0804">Transcription</keyword>
<dbReference type="InterPro" id="IPR000847">
    <property type="entry name" value="LysR_HTH_N"/>
</dbReference>
<dbReference type="InterPro" id="IPR036388">
    <property type="entry name" value="WH-like_DNA-bd_sf"/>
</dbReference>
<dbReference type="PANTHER" id="PTHR30537">
    <property type="entry name" value="HTH-TYPE TRANSCRIPTIONAL REGULATOR"/>
    <property type="match status" value="1"/>
</dbReference>
<evidence type="ECO:0000313" key="6">
    <source>
        <dbReference type="EMBL" id="AWI76306.1"/>
    </source>
</evidence>
<dbReference type="Gene3D" id="1.10.10.10">
    <property type="entry name" value="Winged helix-like DNA-binding domain superfamily/Winged helix DNA-binding domain"/>
    <property type="match status" value="1"/>
</dbReference>
<evidence type="ECO:0000256" key="2">
    <source>
        <dbReference type="ARBA" id="ARBA00023015"/>
    </source>
</evidence>
<dbReference type="KEGG" id="acom:CEW83_14680"/>
<dbReference type="Proteomes" id="UP000244930">
    <property type="component" value="Chromosome"/>
</dbReference>
<dbReference type="GO" id="GO:0003700">
    <property type="term" value="F:DNA-binding transcription factor activity"/>
    <property type="evidence" value="ECO:0007669"/>
    <property type="project" value="InterPro"/>
</dbReference>
<dbReference type="Pfam" id="PF00126">
    <property type="entry name" value="HTH_1"/>
    <property type="match status" value="1"/>
</dbReference>
<proteinExistence type="inferred from homology"/>
<dbReference type="Pfam" id="PF03466">
    <property type="entry name" value="LysR_substrate"/>
    <property type="match status" value="1"/>
</dbReference>
<dbReference type="Gene3D" id="3.40.190.10">
    <property type="entry name" value="Periplasmic binding protein-like II"/>
    <property type="match status" value="2"/>
</dbReference>
<keyword evidence="7" id="KW-1185">Reference proteome</keyword>
<dbReference type="SUPFAM" id="SSF46785">
    <property type="entry name" value="Winged helix' DNA-binding domain"/>
    <property type="match status" value="1"/>
</dbReference>
<dbReference type="PANTHER" id="PTHR30537:SF79">
    <property type="entry name" value="TRANSCRIPTIONAL REGULATOR-RELATED"/>
    <property type="match status" value="1"/>
</dbReference>
<evidence type="ECO:0000256" key="4">
    <source>
        <dbReference type="ARBA" id="ARBA00023163"/>
    </source>
</evidence>
<dbReference type="RefSeq" id="WP_108950007.1">
    <property type="nucleotide sequence ID" value="NZ_CP022187.1"/>
</dbReference>
<keyword evidence="2" id="KW-0805">Transcription regulation</keyword>
<dbReference type="PROSITE" id="PS50931">
    <property type="entry name" value="HTH_LYSR"/>
    <property type="match status" value="1"/>
</dbReference>
<dbReference type="GO" id="GO:0006351">
    <property type="term" value="P:DNA-templated transcription"/>
    <property type="evidence" value="ECO:0007669"/>
    <property type="project" value="TreeGrafter"/>
</dbReference>
<organism evidence="6 7">
    <name type="scientific">Parazoarcus communis</name>
    <dbReference type="NCBI Taxonomy" id="41977"/>
    <lineage>
        <taxon>Bacteria</taxon>
        <taxon>Pseudomonadati</taxon>
        <taxon>Pseudomonadota</taxon>
        <taxon>Betaproteobacteria</taxon>
        <taxon>Rhodocyclales</taxon>
        <taxon>Zoogloeaceae</taxon>
        <taxon>Parazoarcus</taxon>
    </lineage>
</organism>
<gene>
    <name evidence="6" type="ORF">CEW83_14680</name>
</gene>
<dbReference type="AlphaFoldDB" id="A0A2U8GTF5"/>
<evidence type="ECO:0000256" key="1">
    <source>
        <dbReference type="ARBA" id="ARBA00009437"/>
    </source>
</evidence>
<feature type="domain" description="HTH lysR-type" evidence="5">
    <location>
        <begin position="4"/>
        <end position="61"/>
    </location>
</feature>
<evidence type="ECO:0000259" key="5">
    <source>
        <dbReference type="PROSITE" id="PS50931"/>
    </source>
</evidence>
<accession>A0A2U8GTF5</accession>
<name>A0A2U8GTF5_9RHOO</name>
<dbReference type="InterPro" id="IPR036390">
    <property type="entry name" value="WH_DNA-bd_sf"/>
</dbReference>
<dbReference type="SUPFAM" id="SSF53850">
    <property type="entry name" value="Periplasmic binding protein-like II"/>
    <property type="match status" value="1"/>
</dbReference>
<dbReference type="PRINTS" id="PR00039">
    <property type="entry name" value="HTHLYSR"/>
</dbReference>
<dbReference type="FunFam" id="1.10.10.10:FF:000038">
    <property type="entry name" value="Glycine cleavage system transcriptional activator"/>
    <property type="match status" value="1"/>
</dbReference>
<comment type="similarity">
    <text evidence="1">Belongs to the LysR transcriptional regulatory family.</text>
</comment>
<dbReference type="GO" id="GO:0043565">
    <property type="term" value="F:sequence-specific DNA binding"/>
    <property type="evidence" value="ECO:0007669"/>
    <property type="project" value="TreeGrafter"/>
</dbReference>
<evidence type="ECO:0000256" key="3">
    <source>
        <dbReference type="ARBA" id="ARBA00023125"/>
    </source>
</evidence>
<keyword evidence="3" id="KW-0238">DNA-binding</keyword>
<dbReference type="InterPro" id="IPR058163">
    <property type="entry name" value="LysR-type_TF_proteobact-type"/>
</dbReference>
<dbReference type="EMBL" id="CP022187">
    <property type="protein sequence ID" value="AWI76306.1"/>
    <property type="molecule type" value="Genomic_DNA"/>
</dbReference>
<evidence type="ECO:0000313" key="7">
    <source>
        <dbReference type="Proteomes" id="UP000244930"/>
    </source>
</evidence>